<keyword evidence="8" id="KW-1185">Reference proteome</keyword>
<dbReference type="PANTHER" id="PTHR46825:SF8">
    <property type="entry name" value="BETA-LACTAMASE-RELATED"/>
    <property type="match status" value="1"/>
</dbReference>
<evidence type="ECO:0000256" key="1">
    <source>
        <dbReference type="ARBA" id="ARBA00001526"/>
    </source>
</evidence>
<dbReference type="PANTHER" id="PTHR46825">
    <property type="entry name" value="D-ALANYL-D-ALANINE-CARBOXYPEPTIDASE/ENDOPEPTIDASE AMPH"/>
    <property type="match status" value="1"/>
</dbReference>
<reference evidence="7 8" key="1">
    <citation type="submission" date="2018-09" db="EMBL/GenBank/DDBJ databases">
        <authorList>
            <person name="Wang X."/>
            <person name="Du Z."/>
        </authorList>
    </citation>
    <scope>NUCLEOTIDE SEQUENCE [LARGE SCALE GENOMIC DNA]</scope>
    <source>
        <strain evidence="7 8">N3</strain>
    </source>
</reference>
<organism evidence="7 8">
    <name type="scientific">Algoriphagus lacus</name>
    <dbReference type="NCBI Taxonomy" id="2056311"/>
    <lineage>
        <taxon>Bacteria</taxon>
        <taxon>Pseudomonadati</taxon>
        <taxon>Bacteroidota</taxon>
        <taxon>Cytophagia</taxon>
        <taxon>Cytophagales</taxon>
        <taxon>Cyclobacteriaceae</taxon>
        <taxon>Algoriphagus</taxon>
    </lineage>
</organism>
<dbReference type="InterPro" id="IPR001466">
    <property type="entry name" value="Beta-lactam-related"/>
</dbReference>
<feature type="domain" description="Beta-lactamase-related" evidence="6">
    <location>
        <begin position="50"/>
        <end position="361"/>
    </location>
</feature>
<dbReference type="Proteomes" id="UP000283522">
    <property type="component" value="Unassembled WGS sequence"/>
</dbReference>
<dbReference type="GO" id="GO:0030288">
    <property type="term" value="C:outer membrane-bounded periplasmic space"/>
    <property type="evidence" value="ECO:0007669"/>
    <property type="project" value="InterPro"/>
</dbReference>
<dbReference type="Pfam" id="PF00144">
    <property type="entry name" value="Beta-lactamase"/>
    <property type="match status" value="1"/>
</dbReference>
<dbReference type="GO" id="GO:0008800">
    <property type="term" value="F:beta-lactamase activity"/>
    <property type="evidence" value="ECO:0007669"/>
    <property type="project" value="UniProtKB-UniRule"/>
</dbReference>
<evidence type="ECO:0000256" key="5">
    <source>
        <dbReference type="RuleBase" id="RU361140"/>
    </source>
</evidence>
<dbReference type="GO" id="GO:0017001">
    <property type="term" value="P:antibiotic catabolic process"/>
    <property type="evidence" value="ECO:0007669"/>
    <property type="project" value="InterPro"/>
</dbReference>
<protein>
    <recommendedName>
        <fullName evidence="5">Beta-lactamase</fullName>
        <ecNumber evidence="5">3.5.2.6</ecNumber>
    </recommendedName>
</protein>
<sequence length="383" mass="42966">MNRYILIFLLFIGSFVGKAQNGIKGLQTENQFKTSMDSMIHQSALLYLGEASRAGLSVGIYGPDFLATYHYGTTHKGKNQLPTNETVYEIGSISKTFTGTLLAQAVLDGKMKLDDDIRLYLKEDYPNLEFQGQPIRLSHLVSHISGLPNFLPDNPSLLQNTSQDSLPFVLSRVLNEYTKQDFLNDLNQVKLDTIPGYKFNYSNSGPQLLKYILEDVYQMSFNDLLKRFLLKPLKMKATTSSFERVDLKNLAEGYNSKGRLTPYIPENLDAAGGIFSTVSDMLEYLKFHLDEENEVVSLSHQVTVGDLTRYAIGLNWQEVLTPGNHKKIWQSGGTFGFSSYGVLYPELGIAIVLLTNEADTTAQTDLGHLADRIFEKLYAPENP</sequence>
<gene>
    <name evidence="7" type="ORF">D0X99_16430</name>
</gene>
<dbReference type="EC" id="3.5.2.6" evidence="5"/>
<dbReference type="InterPro" id="IPR050491">
    <property type="entry name" value="AmpC-like"/>
</dbReference>
<keyword evidence="3 5" id="KW-0378">Hydrolase</keyword>
<comment type="catalytic activity">
    <reaction evidence="1 5">
        <text>a beta-lactam + H2O = a substituted beta-amino acid</text>
        <dbReference type="Rhea" id="RHEA:20401"/>
        <dbReference type="ChEBI" id="CHEBI:15377"/>
        <dbReference type="ChEBI" id="CHEBI:35627"/>
        <dbReference type="ChEBI" id="CHEBI:140347"/>
        <dbReference type="EC" id="3.5.2.6"/>
    </reaction>
</comment>
<dbReference type="AlphaFoldDB" id="A0A418PNV0"/>
<comment type="similarity">
    <text evidence="2 5">Belongs to the class-C beta-lactamase family.</text>
</comment>
<comment type="caution">
    <text evidence="7">The sequence shown here is derived from an EMBL/GenBank/DDBJ whole genome shotgun (WGS) entry which is preliminary data.</text>
</comment>
<dbReference type="RefSeq" id="WP_119478947.1">
    <property type="nucleotide sequence ID" value="NZ_QXML01000009.1"/>
</dbReference>
<dbReference type="InterPro" id="IPR012338">
    <property type="entry name" value="Beta-lactam/transpept-like"/>
</dbReference>
<evidence type="ECO:0000256" key="4">
    <source>
        <dbReference type="ARBA" id="ARBA00023251"/>
    </source>
</evidence>
<evidence type="ECO:0000259" key="6">
    <source>
        <dbReference type="Pfam" id="PF00144"/>
    </source>
</evidence>
<evidence type="ECO:0000256" key="3">
    <source>
        <dbReference type="ARBA" id="ARBA00022801"/>
    </source>
</evidence>
<dbReference type="PROSITE" id="PS00336">
    <property type="entry name" value="BETA_LACTAMASE_C"/>
    <property type="match status" value="1"/>
</dbReference>
<dbReference type="SUPFAM" id="SSF56601">
    <property type="entry name" value="beta-lactamase/transpeptidase-like"/>
    <property type="match status" value="1"/>
</dbReference>
<name>A0A418PNV0_9BACT</name>
<dbReference type="OrthoDB" id="1522765at2"/>
<evidence type="ECO:0000313" key="7">
    <source>
        <dbReference type="EMBL" id="RIW13361.1"/>
    </source>
</evidence>
<keyword evidence="4 5" id="KW-0046">Antibiotic resistance</keyword>
<evidence type="ECO:0000313" key="8">
    <source>
        <dbReference type="Proteomes" id="UP000283522"/>
    </source>
</evidence>
<dbReference type="GO" id="GO:0046677">
    <property type="term" value="P:response to antibiotic"/>
    <property type="evidence" value="ECO:0007669"/>
    <property type="project" value="UniProtKB-UniRule"/>
</dbReference>
<proteinExistence type="inferred from homology"/>
<evidence type="ECO:0000256" key="2">
    <source>
        <dbReference type="ARBA" id="ARBA00007840"/>
    </source>
</evidence>
<accession>A0A418PNV0</accession>
<dbReference type="EMBL" id="QXML01000009">
    <property type="protein sequence ID" value="RIW13361.1"/>
    <property type="molecule type" value="Genomic_DNA"/>
</dbReference>
<dbReference type="InterPro" id="IPR001586">
    <property type="entry name" value="Beta-lactam_class-C_AS"/>
</dbReference>
<dbReference type="Gene3D" id="3.40.710.10">
    <property type="entry name" value="DD-peptidase/beta-lactamase superfamily"/>
    <property type="match status" value="1"/>
</dbReference>